<gene>
    <name evidence="5" type="ORF">ACFQWG_03565</name>
</gene>
<dbReference type="InterPro" id="IPR013785">
    <property type="entry name" value="Aldolase_TIM"/>
</dbReference>
<comment type="caution">
    <text evidence="5">The sequence shown here is derived from an EMBL/GenBank/DDBJ whole genome shotgun (WGS) entry which is preliminary data.</text>
</comment>
<dbReference type="RefSeq" id="WP_380972182.1">
    <property type="nucleotide sequence ID" value="NZ_JBHTEF010000001.1"/>
</dbReference>
<sequence length="472" mass="52154">MTARLPWREDRGLGGSRLARSPELWAPPGQGTAAWDTWRTHPASQQPNYPSARAVAETTADLRRQPPLVFAGEVDDLRADLGAAGRGEAFVLVGGDCAETFEESTADHLRLKIQTLLQMAVVLTYGASLPVVKIGRIAGQYAKPRSADLETRDGVTLPSYRGDAVNSYEFTAEARTPDPARLLEAYQHAASSLNLIRAFTKGGYADLRLVHHWNRGFTKNPAYAKYESLAEEIHRAVKFMEAAGADFDSLREVDLYSAHEALLLEYESAMTRIDSRSDLPYDTSGHFLWIGERTRDLEGAHVELLSRVRNPIGVKLGPTAGPEEVRALMERLNPRGEEGRLTFITRMGAGRIREALPPLLQAAQRDGRPVTWTADPMHGNTITSSTGYKTREFETIMDEVRGFFEACDDTGTVPGGIHVELTGDDVTEIIGGSEQIDEGSLARRYETLVDPRLNHQQSLEMAFQVAELLRQV</sequence>
<name>A0ABW2SJL6_9ACTO</name>
<dbReference type="SUPFAM" id="SSF51569">
    <property type="entry name" value="Aldolase"/>
    <property type="match status" value="1"/>
</dbReference>
<comment type="similarity">
    <text evidence="1 3">Belongs to the class-II DAHP synthase family.</text>
</comment>
<dbReference type="GO" id="GO:0003849">
    <property type="term" value="F:3-deoxy-7-phosphoheptulonate synthase activity"/>
    <property type="evidence" value="ECO:0007669"/>
    <property type="project" value="UniProtKB-EC"/>
</dbReference>
<dbReference type="Gene3D" id="3.20.20.70">
    <property type="entry name" value="Aldolase class I"/>
    <property type="match status" value="1"/>
</dbReference>
<feature type="region of interest" description="Disordered" evidence="4">
    <location>
        <begin position="1"/>
        <end position="32"/>
    </location>
</feature>
<comment type="catalytic activity">
    <reaction evidence="3">
        <text>D-erythrose 4-phosphate + phosphoenolpyruvate + H2O = 7-phospho-2-dehydro-3-deoxy-D-arabino-heptonate + phosphate</text>
        <dbReference type="Rhea" id="RHEA:14717"/>
        <dbReference type="ChEBI" id="CHEBI:15377"/>
        <dbReference type="ChEBI" id="CHEBI:16897"/>
        <dbReference type="ChEBI" id="CHEBI:43474"/>
        <dbReference type="ChEBI" id="CHEBI:58394"/>
        <dbReference type="ChEBI" id="CHEBI:58702"/>
        <dbReference type="EC" id="2.5.1.54"/>
    </reaction>
</comment>
<keyword evidence="3" id="KW-0057">Aromatic amino acid biosynthesis</keyword>
<comment type="pathway">
    <text evidence="3">Metabolic intermediate biosynthesis; chorismate biosynthesis; chorismate from D-erythrose 4-phosphate and phosphoenolpyruvate: step 1/7.</text>
</comment>
<dbReference type="Pfam" id="PF01474">
    <property type="entry name" value="DAHP_synth_2"/>
    <property type="match status" value="1"/>
</dbReference>
<keyword evidence="6" id="KW-1185">Reference proteome</keyword>
<dbReference type="EMBL" id="JBHTEF010000001">
    <property type="protein sequence ID" value="MFC7580302.1"/>
    <property type="molecule type" value="Genomic_DNA"/>
</dbReference>
<evidence type="ECO:0000256" key="1">
    <source>
        <dbReference type="ARBA" id="ARBA00008911"/>
    </source>
</evidence>
<evidence type="ECO:0000256" key="4">
    <source>
        <dbReference type="SAM" id="MobiDB-lite"/>
    </source>
</evidence>
<keyword evidence="2 3" id="KW-0808">Transferase</keyword>
<reference evidence="6" key="1">
    <citation type="journal article" date="2019" name="Int. J. Syst. Evol. Microbiol.">
        <title>The Global Catalogue of Microorganisms (GCM) 10K type strain sequencing project: providing services to taxonomists for standard genome sequencing and annotation.</title>
        <authorList>
            <consortium name="The Broad Institute Genomics Platform"/>
            <consortium name="The Broad Institute Genome Sequencing Center for Infectious Disease"/>
            <person name="Wu L."/>
            <person name="Ma J."/>
        </authorList>
    </citation>
    <scope>NUCLEOTIDE SEQUENCE [LARGE SCALE GENOMIC DNA]</scope>
    <source>
        <strain evidence="6">CCUG 56698</strain>
    </source>
</reference>
<proteinExistence type="inferred from homology"/>
<dbReference type="InterPro" id="IPR002480">
    <property type="entry name" value="DAHP_synth_2"/>
</dbReference>
<dbReference type="PANTHER" id="PTHR21337:SF0">
    <property type="entry name" value="PHOSPHO-2-DEHYDRO-3-DEOXYHEPTONATE ALDOLASE"/>
    <property type="match status" value="1"/>
</dbReference>
<dbReference type="NCBIfam" id="TIGR01358">
    <property type="entry name" value="DAHP_synth_II"/>
    <property type="match status" value="1"/>
</dbReference>
<dbReference type="PANTHER" id="PTHR21337">
    <property type="entry name" value="PHOSPHO-2-DEHYDRO-3-DEOXYHEPTONATE ALDOLASE 1, 2"/>
    <property type="match status" value="1"/>
</dbReference>
<dbReference type="Proteomes" id="UP001596527">
    <property type="component" value="Unassembled WGS sequence"/>
</dbReference>
<evidence type="ECO:0000256" key="2">
    <source>
        <dbReference type="ARBA" id="ARBA00022679"/>
    </source>
</evidence>
<protein>
    <recommendedName>
        <fullName evidence="3">Phospho-2-dehydro-3-deoxyheptonate aldolase</fullName>
        <ecNumber evidence="3">2.5.1.54</ecNumber>
    </recommendedName>
</protein>
<organism evidence="5 6">
    <name type="scientific">Schaalia naturae</name>
    <dbReference type="NCBI Taxonomy" id="635203"/>
    <lineage>
        <taxon>Bacteria</taxon>
        <taxon>Bacillati</taxon>
        <taxon>Actinomycetota</taxon>
        <taxon>Actinomycetes</taxon>
        <taxon>Actinomycetales</taxon>
        <taxon>Actinomycetaceae</taxon>
        <taxon>Schaalia</taxon>
    </lineage>
</organism>
<accession>A0ABW2SJL6</accession>
<keyword evidence="3" id="KW-0028">Amino-acid biosynthesis</keyword>
<evidence type="ECO:0000256" key="3">
    <source>
        <dbReference type="RuleBase" id="RU363071"/>
    </source>
</evidence>
<evidence type="ECO:0000313" key="6">
    <source>
        <dbReference type="Proteomes" id="UP001596527"/>
    </source>
</evidence>
<evidence type="ECO:0000313" key="5">
    <source>
        <dbReference type="EMBL" id="MFC7580302.1"/>
    </source>
</evidence>
<feature type="compositionally biased region" description="Basic and acidic residues" evidence="4">
    <location>
        <begin position="1"/>
        <end position="12"/>
    </location>
</feature>
<dbReference type="EC" id="2.5.1.54" evidence="3"/>